<evidence type="ECO:0000256" key="1">
    <source>
        <dbReference type="SAM" id="MobiDB-lite"/>
    </source>
</evidence>
<name>A0ABR2Y8W6_9PEZI</name>
<gene>
    <name evidence="2" type="ORF">SCAR479_00085</name>
</gene>
<feature type="region of interest" description="Disordered" evidence="1">
    <location>
        <begin position="183"/>
        <end position="240"/>
    </location>
</feature>
<feature type="region of interest" description="Disordered" evidence="1">
    <location>
        <begin position="91"/>
        <end position="119"/>
    </location>
</feature>
<keyword evidence="3" id="KW-1185">Reference proteome</keyword>
<feature type="compositionally biased region" description="Basic residues" evidence="1">
    <location>
        <begin position="215"/>
        <end position="229"/>
    </location>
</feature>
<accession>A0ABR2Y8W6</accession>
<sequence length="240" mass="25797">MEEEYCVVVATKIGITNFQFVPPQTNGISPWNGRLVEGALTSRCQESLEDKVQIDNQPKAKALGRALGRAPTQSTITSSLTGQSKIVLASDSRSLQDQKSVSGTSSAARSPTINPQADNTFVKHANSAKSSTPGIILDTRQGAMQSGAVPVTKSRSHPRTIPEVEMDANGKAWVQTKLSFNPVKPSAHSLENNKRPSETTIEPCKSSTGVLRGSPTKRRKPSTARKSWRGSRIVADSESE</sequence>
<protein>
    <submittedName>
        <fullName evidence="2">Uncharacterized protein</fullName>
    </submittedName>
</protein>
<comment type="caution">
    <text evidence="2">The sequence shown here is derived from an EMBL/GenBank/DDBJ whole genome shotgun (WGS) entry which is preliminary data.</text>
</comment>
<evidence type="ECO:0000313" key="3">
    <source>
        <dbReference type="Proteomes" id="UP001465668"/>
    </source>
</evidence>
<dbReference type="Proteomes" id="UP001465668">
    <property type="component" value="Unassembled WGS sequence"/>
</dbReference>
<reference evidence="2 3" key="1">
    <citation type="submission" date="2024-02" db="EMBL/GenBank/DDBJ databases">
        <title>First draft genome assembly of two strains of Seiridium cardinale.</title>
        <authorList>
            <person name="Emiliani G."/>
            <person name="Scali E."/>
        </authorList>
    </citation>
    <scope>NUCLEOTIDE SEQUENCE [LARGE SCALE GENOMIC DNA]</scope>
    <source>
        <strain evidence="2 3">BM-138-000479</strain>
    </source>
</reference>
<evidence type="ECO:0000313" key="2">
    <source>
        <dbReference type="EMBL" id="KAK9783526.1"/>
    </source>
</evidence>
<dbReference type="EMBL" id="JARVKM010000001">
    <property type="protein sequence ID" value="KAK9783526.1"/>
    <property type="molecule type" value="Genomic_DNA"/>
</dbReference>
<organism evidence="2 3">
    <name type="scientific">Seiridium cardinale</name>
    <dbReference type="NCBI Taxonomy" id="138064"/>
    <lineage>
        <taxon>Eukaryota</taxon>
        <taxon>Fungi</taxon>
        <taxon>Dikarya</taxon>
        <taxon>Ascomycota</taxon>
        <taxon>Pezizomycotina</taxon>
        <taxon>Sordariomycetes</taxon>
        <taxon>Xylariomycetidae</taxon>
        <taxon>Amphisphaeriales</taxon>
        <taxon>Sporocadaceae</taxon>
        <taxon>Seiridium</taxon>
    </lineage>
</organism>
<proteinExistence type="predicted"/>